<accession>A0AAV0XQT0</accession>
<dbReference type="GO" id="GO:0003676">
    <property type="term" value="F:nucleic acid binding"/>
    <property type="evidence" value="ECO:0007669"/>
    <property type="project" value="InterPro"/>
</dbReference>
<name>A0AAV0XQT0_9HEMI</name>
<evidence type="ECO:0000313" key="1">
    <source>
        <dbReference type="EMBL" id="CAI6370202.1"/>
    </source>
</evidence>
<comment type="caution">
    <text evidence="1">The sequence shown here is derived from an EMBL/GenBank/DDBJ whole genome shotgun (WGS) entry which is preliminary data.</text>
</comment>
<evidence type="ECO:0000313" key="2">
    <source>
        <dbReference type="Proteomes" id="UP001160148"/>
    </source>
</evidence>
<protein>
    <submittedName>
        <fullName evidence="1">Uncharacterized protein</fullName>
    </submittedName>
</protein>
<dbReference type="AlphaFoldDB" id="A0AAV0XQT0"/>
<gene>
    <name evidence="1" type="ORF">MEUPH1_LOCUS24349</name>
</gene>
<sequence>MDKFPNSEEFGPIFSKTREKKQWLSTLSVTSVCSKNFSSLISKENEVDLEKIWFQQDAATAHTARVSIAFLQTIFPGRVISRHGDVPWPPRSPNSTPSDFFLWGYLKLKVYVDKPRNIQELKESIRREIVEISDDMVKKVMGNFRDRLEQCIAEEGRHLN</sequence>
<reference evidence="1 2" key="1">
    <citation type="submission" date="2023-01" db="EMBL/GenBank/DDBJ databases">
        <authorList>
            <person name="Whitehead M."/>
        </authorList>
    </citation>
    <scope>NUCLEOTIDE SEQUENCE [LARGE SCALE GENOMIC DNA]</scope>
</reference>
<organism evidence="1 2">
    <name type="scientific">Macrosiphum euphorbiae</name>
    <name type="common">potato aphid</name>
    <dbReference type="NCBI Taxonomy" id="13131"/>
    <lineage>
        <taxon>Eukaryota</taxon>
        <taxon>Metazoa</taxon>
        <taxon>Ecdysozoa</taxon>
        <taxon>Arthropoda</taxon>
        <taxon>Hexapoda</taxon>
        <taxon>Insecta</taxon>
        <taxon>Pterygota</taxon>
        <taxon>Neoptera</taxon>
        <taxon>Paraneoptera</taxon>
        <taxon>Hemiptera</taxon>
        <taxon>Sternorrhyncha</taxon>
        <taxon>Aphidomorpha</taxon>
        <taxon>Aphidoidea</taxon>
        <taxon>Aphididae</taxon>
        <taxon>Macrosiphini</taxon>
        <taxon>Macrosiphum</taxon>
    </lineage>
</organism>
<dbReference type="Gene3D" id="3.30.420.10">
    <property type="entry name" value="Ribonuclease H-like superfamily/Ribonuclease H"/>
    <property type="match status" value="1"/>
</dbReference>
<dbReference type="PANTHER" id="PTHR47326:SF1">
    <property type="entry name" value="HTH PSQ-TYPE DOMAIN-CONTAINING PROTEIN"/>
    <property type="match status" value="1"/>
</dbReference>
<dbReference type="EMBL" id="CARXXK010000251">
    <property type="protein sequence ID" value="CAI6370202.1"/>
    <property type="molecule type" value="Genomic_DNA"/>
</dbReference>
<keyword evidence="2" id="KW-1185">Reference proteome</keyword>
<dbReference type="PANTHER" id="PTHR47326">
    <property type="entry name" value="TRANSPOSABLE ELEMENT TC3 TRANSPOSASE-LIKE PROTEIN"/>
    <property type="match status" value="1"/>
</dbReference>
<dbReference type="Proteomes" id="UP001160148">
    <property type="component" value="Unassembled WGS sequence"/>
</dbReference>
<proteinExistence type="predicted"/>
<dbReference type="InterPro" id="IPR036397">
    <property type="entry name" value="RNaseH_sf"/>
</dbReference>